<dbReference type="NCBIfam" id="TIGR01984">
    <property type="entry name" value="UbiH"/>
    <property type="match status" value="1"/>
</dbReference>
<dbReference type="NCBIfam" id="TIGR01988">
    <property type="entry name" value="Ubi-OHases"/>
    <property type="match status" value="1"/>
</dbReference>
<dbReference type="InterPro" id="IPR010971">
    <property type="entry name" value="UbiH/COQ6"/>
</dbReference>
<comment type="caution">
    <text evidence="9">The sequence shown here is derived from an EMBL/GenBank/DDBJ whole genome shotgun (WGS) entry which is preliminary data.</text>
</comment>
<gene>
    <name evidence="9" type="primary">ubiH</name>
    <name evidence="9" type="ORF">GLIP_0556</name>
</gene>
<dbReference type="PRINTS" id="PR00420">
    <property type="entry name" value="RNGMNOXGNASE"/>
</dbReference>
<dbReference type="eggNOG" id="COG0654">
    <property type="taxonomic scope" value="Bacteria"/>
</dbReference>
<comment type="cofactor">
    <cofactor evidence="1">
        <name>FAD</name>
        <dbReference type="ChEBI" id="CHEBI:57692"/>
    </cofactor>
</comment>
<dbReference type="InterPro" id="IPR036188">
    <property type="entry name" value="FAD/NAD-bd_sf"/>
</dbReference>
<evidence type="ECO:0000256" key="4">
    <source>
        <dbReference type="ARBA" id="ARBA00022630"/>
    </source>
</evidence>
<dbReference type="PROSITE" id="PS01304">
    <property type="entry name" value="UBIH"/>
    <property type="match status" value="1"/>
</dbReference>
<dbReference type="NCBIfam" id="NF004356">
    <property type="entry name" value="PRK05732.1"/>
    <property type="match status" value="1"/>
</dbReference>
<dbReference type="PANTHER" id="PTHR43876:SF8">
    <property type="entry name" value="2-OCTAPRENYL-6-METHOXYPHENOL HYDROXYLASE"/>
    <property type="match status" value="1"/>
</dbReference>
<dbReference type="GO" id="GO:0071949">
    <property type="term" value="F:FAD binding"/>
    <property type="evidence" value="ECO:0007669"/>
    <property type="project" value="InterPro"/>
</dbReference>
<evidence type="ECO:0000256" key="5">
    <source>
        <dbReference type="ARBA" id="ARBA00022827"/>
    </source>
</evidence>
<evidence type="ECO:0000256" key="6">
    <source>
        <dbReference type="ARBA" id="ARBA00023002"/>
    </source>
</evidence>
<dbReference type="InterPro" id="IPR002938">
    <property type="entry name" value="FAD-bd"/>
</dbReference>
<dbReference type="PANTHER" id="PTHR43876">
    <property type="entry name" value="UBIQUINONE BIOSYNTHESIS MONOOXYGENASE COQ6, MITOCHONDRIAL"/>
    <property type="match status" value="1"/>
</dbReference>
<evidence type="ECO:0000256" key="2">
    <source>
        <dbReference type="ARBA" id="ARBA00004749"/>
    </source>
</evidence>
<reference evidence="9 10" key="1">
    <citation type="journal article" date="2017" name="Antonie Van Leeuwenhoek">
        <title>Rhizobium rhizosphaerae sp. nov., a novel species isolated from rice rhizosphere.</title>
        <authorList>
            <person name="Zhao J.J."/>
            <person name="Zhang J."/>
            <person name="Zhang R.J."/>
            <person name="Zhang C.W."/>
            <person name="Yin H.Q."/>
            <person name="Zhang X.X."/>
        </authorList>
    </citation>
    <scope>NUCLEOTIDE SEQUENCE [LARGE SCALE GENOMIC DNA]</scope>
    <source>
        <strain evidence="9 10">E3</strain>
    </source>
</reference>
<comment type="similarity">
    <text evidence="3">Belongs to the UbiH/COQ6 family.</text>
</comment>
<proteinExistence type="inferred from homology"/>
<dbReference type="GO" id="GO:0008681">
    <property type="term" value="F:2-octaprenyl-6-methoxyphenol hydroxylase activity"/>
    <property type="evidence" value="ECO:0007669"/>
    <property type="project" value="InterPro"/>
</dbReference>
<keyword evidence="5" id="KW-0274">FAD</keyword>
<dbReference type="InterPro" id="IPR051205">
    <property type="entry name" value="UbiH/COQ6_monooxygenase"/>
</dbReference>
<accession>K6Y4M3</accession>
<evidence type="ECO:0000256" key="1">
    <source>
        <dbReference type="ARBA" id="ARBA00001974"/>
    </source>
</evidence>
<dbReference type="UniPathway" id="UPA00232"/>
<dbReference type="GO" id="GO:0006744">
    <property type="term" value="P:ubiquinone biosynthetic process"/>
    <property type="evidence" value="ECO:0007669"/>
    <property type="project" value="UniProtKB-UniPathway"/>
</dbReference>
<dbReference type="InterPro" id="IPR018168">
    <property type="entry name" value="Ubi_Hdrlase_CS"/>
</dbReference>
<name>K6Y4M3_9ALTE</name>
<keyword evidence="10" id="KW-1185">Reference proteome</keyword>
<dbReference type="Pfam" id="PF01494">
    <property type="entry name" value="FAD_binding_3"/>
    <property type="match status" value="1"/>
</dbReference>
<organism evidence="9 10">
    <name type="scientific">Aliiglaciecola lipolytica E3</name>
    <dbReference type="NCBI Taxonomy" id="1127673"/>
    <lineage>
        <taxon>Bacteria</taxon>
        <taxon>Pseudomonadati</taxon>
        <taxon>Pseudomonadota</taxon>
        <taxon>Gammaproteobacteria</taxon>
        <taxon>Alteromonadales</taxon>
        <taxon>Alteromonadaceae</taxon>
        <taxon>Aliiglaciecola</taxon>
    </lineage>
</organism>
<dbReference type="AlphaFoldDB" id="K6Y4M3"/>
<keyword evidence="7" id="KW-0503">Monooxygenase</keyword>
<dbReference type="Gene3D" id="3.50.50.60">
    <property type="entry name" value="FAD/NAD(P)-binding domain"/>
    <property type="match status" value="2"/>
</dbReference>
<dbReference type="OrthoDB" id="9769565at2"/>
<dbReference type="InterPro" id="IPR011295">
    <property type="entry name" value="UbiH"/>
</dbReference>
<sequence>MTAVEKSFDLVIAGGGAVGLTLALAIIKRSQLKVAVVEAGEAPSTDSSIKDSSSFLDLRSVALSAQSTQILTELGLSGLTDLGCAITHIHVSDQGHFGRCTLHAQDYQLDALGQVIELPALVNLLQTEIEQYSEQLTFFYQASIQQIHRTADQVDITLNDKQVLTASLLAIAEGGSSQTRELLGIKVQLKNYQQSAIVANVALFDDHKNTAYERFTSQGPLALLPLKADNQQTDNYRSSLVWTLSRSECDLVLGLTDQQFIARLQDEFGYRLGKIKAIGKRSAFPLIQSKALQHIHHRTALLGNACQTLHPIAGQGLNLGLRDVNELVRAILSEGQIDIGQYQCLSRYQASRVLDQNRLITATDFLVHTFSNDYQPLVAGRNIALTLLDGHPRLKNILAHHAMGYHGTIG</sequence>
<evidence type="ECO:0000256" key="7">
    <source>
        <dbReference type="ARBA" id="ARBA00023033"/>
    </source>
</evidence>
<keyword evidence="4" id="KW-0285">Flavoprotein</keyword>
<dbReference type="SUPFAM" id="SSF51905">
    <property type="entry name" value="FAD/NAD(P)-binding domain"/>
    <property type="match status" value="1"/>
</dbReference>
<comment type="pathway">
    <text evidence="2">Cofactor biosynthesis; ubiquinone biosynthesis.</text>
</comment>
<dbReference type="STRING" id="1127673.GLIP_0556"/>
<dbReference type="RefSeq" id="WP_008843022.1">
    <property type="nucleotide sequence ID" value="NZ_BAEN01000015.1"/>
</dbReference>
<keyword evidence="6 9" id="KW-0560">Oxidoreductase</keyword>
<dbReference type="EMBL" id="BAEN01000015">
    <property type="protein sequence ID" value="GAC13202.1"/>
    <property type="molecule type" value="Genomic_DNA"/>
</dbReference>
<dbReference type="Proteomes" id="UP000006334">
    <property type="component" value="Unassembled WGS sequence"/>
</dbReference>
<protein>
    <submittedName>
        <fullName evidence="9">2-octaprenyl-6-methoxyphenol hydroxylase</fullName>
        <ecNumber evidence="9">1.14.13.-</ecNumber>
    </submittedName>
</protein>
<feature type="domain" description="FAD-binding" evidence="8">
    <location>
        <begin position="9"/>
        <end position="352"/>
    </location>
</feature>
<evidence type="ECO:0000313" key="10">
    <source>
        <dbReference type="Proteomes" id="UP000006334"/>
    </source>
</evidence>
<evidence type="ECO:0000256" key="3">
    <source>
        <dbReference type="ARBA" id="ARBA00005349"/>
    </source>
</evidence>
<evidence type="ECO:0000259" key="8">
    <source>
        <dbReference type="Pfam" id="PF01494"/>
    </source>
</evidence>
<evidence type="ECO:0000313" key="9">
    <source>
        <dbReference type="EMBL" id="GAC13202.1"/>
    </source>
</evidence>
<dbReference type="EC" id="1.14.13.-" evidence="9"/>